<sequence length="60" mass="7068">MQTYTIEYAFQDKEQTSRTCEVRLDRTPDLNDNEQLADLYQIVSDAIRKPITTFEILAVR</sequence>
<protein>
    <submittedName>
        <fullName evidence="1">Uncharacterized protein</fullName>
    </submittedName>
</protein>
<accession>A0A377FTF2</accession>
<organism evidence="1 2">
    <name type="scientific">Exiguobacterium aurantiacum</name>
    <dbReference type="NCBI Taxonomy" id="33987"/>
    <lineage>
        <taxon>Bacteria</taxon>
        <taxon>Bacillati</taxon>
        <taxon>Bacillota</taxon>
        <taxon>Bacilli</taxon>
        <taxon>Bacillales</taxon>
        <taxon>Bacillales Family XII. Incertae Sedis</taxon>
        <taxon>Exiguobacterium</taxon>
    </lineage>
</organism>
<name>A0A377FTF2_9BACL</name>
<dbReference type="AlphaFoldDB" id="A0A377FTF2"/>
<dbReference type="EMBL" id="UGGP01000001">
    <property type="protein sequence ID" value="STO08087.1"/>
    <property type="molecule type" value="Genomic_DNA"/>
</dbReference>
<dbReference type="Proteomes" id="UP000254060">
    <property type="component" value="Unassembled WGS sequence"/>
</dbReference>
<evidence type="ECO:0000313" key="2">
    <source>
        <dbReference type="Proteomes" id="UP000254060"/>
    </source>
</evidence>
<gene>
    <name evidence="1" type="ORF">NCTC13163_01454</name>
</gene>
<evidence type="ECO:0000313" key="1">
    <source>
        <dbReference type="EMBL" id="STO08087.1"/>
    </source>
</evidence>
<dbReference type="STRING" id="1397694.GCA_000702585_01953"/>
<dbReference type="RefSeq" id="WP_029334962.1">
    <property type="nucleotide sequence ID" value="NZ_UGGP01000001.1"/>
</dbReference>
<dbReference type="OrthoDB" id="2355681at2"/>
<proteinExistence type="predicted"/>
<reference evidence="1 2" key="1">
    <citation type="submission" date="2018-06" db="EMBL/GenBank/DDBJ databases">
        <authorList>
            <consortium name="Pathogen Informatics"/>
            <person name="Doyle S."/>
        </authorList>
    </citation>
    <scope>NUCLEOTIDE SEQUENCE [LARGE SCALE GENOMIC DNA]</scope>
    <source>
        <strain evidence="1 2">NCTC13163</strain>
    </source>
</reference>